<comment type="caution">
    <text evidence="10">The sequence shown here is derived from an EMBL/GenBank/DDBJ whole genome shotgun (WGS) entry which is preliminary data.</text>
</comment>
<keyword evidence="5" id="KW-0333">Golgi apparatus</keyword>
<evidence type="ECO:0000259" key="7">
    <source>
        <dbReference type="PROSITE" id="PS50179"/>
    </source>
</evidence>
<dbReference type="PROSITE" id="PS50909">
    <property type="entry name" value="GAT"/>
    <property type="match status" value="1"/>
</dbReference>
<evidence type="ECO:0000259" key="9">
    <source>
        <dbReference type="PROSITE" id="PS50909"/>
    </source>
</evidence>
<evidence type="ECO:0000256" key="1">
    <source>
        <dbReference type="ARBA" id="ARBA00004601"/>
    </source>
</evidence>
<dbReference type="SUPFAM" id="SSF48464">
    <property type="entry name" value="ENTH/VHS domain"/>
    <property type="match status" value="1"/>
</dbReference>
<dbReference type="Pfam" id="PF00790">
    <property type="entry name" value="VHS"/>
    <property type="match status" value="1"/>
</dbReference>
<dbReference type="InterPro" id="IPR052653">
    <property type="entry name" value="ARF-binding"/>
</dbReference>
<keyword evidence="11" id="KW-1185">Reference proteome</keyword>
<evidence type="ECO:0000256" key="6">
    <source>
        <dbReference type="SAM" id="MobiDB-lite"/>
    </source>
</evidence>
<accession>A0ABR3GQU1</accession>
<proteinExistence type="predicted"/>
<dbReference type="SUPFAM" id="SSF49348">
    <property type="entry name" value="Clathrin adaptor appendage domain"/>
    <property type="match status" value="1"/>
</dbReference>
<evidence type="ECO:0000259" key="8">
    <source>
        <dbReference type="PROSITE" id="PS50180"/>
    </source>
</evidence>
<dbReference type="PANTHER" id="PTHR47180:SF1">
    <property type="entry name" value="ADP-RIBOSYLATION FACTOR-BINDING PROTEIN GGA1-RELATED"/>
    <property type="match status" value="1"/>
</dbReference>
<feature type="domain" description="GAE" evidence="8">
    <location>
        <begin position="514"/>
        <end position="634"/>
    </location>
</feature>
<protein>
    <submittedName>
        <fullName evidence="10">ARF-binding protein</fullName>
    </submittedName>
</protein>
<evidence type="ECO:0000313" key="11">
    <source>
        <dbReference type="Proteomes" id="UP001447188"/>
    </source>
</evidence>
<dbReference type="SMART" id="SM00809">
    <property type="entry name" value="Alpha_adaptinC2"/>
    <property type="match status" value="1"/>
</dbReference>
<evidence type="ECO:0000256" key="3">
    <source>
        <dbReference type="ARBA" id="ARBA00022448"/>
    </source>
</evidence>
<feature type="compositionally biased region" description="Polar residues" evidence="6">
    <location>
        <begin position="412"/>
        <end position="431"/>
    </location>
</feature>
<dbReference type="Gene3D" id="2.60.40.1230">
    <property type="match status" value="1"/>
</dbReference>
<evidence type="ECO:0000256" key="2">
    <source>
        <dbReference type="ARBA" id="ARBA00011446"/>
    </source>
</evidence>
<dbReference type="PANTHER" id="PTHR47180">
    <property type="entry name" value="ADP-RIBOSYLATION FACTOR-BINDING PROTEIN GGA1-RELATED"/>
    <property type="match status" value="1"/>
</dbReference>
<dbReference type="CDD" id="cd14235">
    <property type="entry name" value="GAT_GGA_fungi"/>
    <property type="match status" value="1"/>
</dbReference>
<evidence type="ECO:0000256" key="5">
    <source>
        <dbReference type="ARBA" id="ARBA00023034"/>
    </source>
</evidence>
<feature type="region of interest" description="Disordered" evidence="6">
    <location>
        <begin position="412"/>
        <end position="434"/>
    </location>
</feature>
<dbReference type="PROSITE" id="PS50179">
    <property type="entry name" value="VHS"/>
    <property type="match status" value="1"/>
</dbReference>
<dbReference type="InterPro" id="IPR002014">
    <property type="entry name" value="VHS_dom"/>
</dbReference>
<dbReference type="Gene3D" id="1.20.5.170">
    <property type="match status" value="1"/>
</dbReference>
<evidence type="ECO:0000256" key="4">
    <source>
        <dbReference type="ARBA" id="ARBA00022927"/>
    </source>
</evidence>
<dbReference type="SUPFAM" id="SSF89009">
    <property type="entry name" value="GAT-like domain"/>
    <property type="match status" value="1"/>
</dbReference>
<dbReference type="Gene3D" id="1.20.58.160">
    <property type="match status" value="1"/>
</dbReference>
<dbReference type="InterPro" id="IPR004152">
    <property type="entry name" value="GAT_dom"/>
</dbReference>
<comment type="subunit">
    <text evidence="2">Component of the ESCRT-0 complex composed of HSE1 and VPS27.</text>
</comment>
<dbReference type="PROSITE" id="PS50180">
    <property type="entry name" value="GAE"/>
    <property type="match status" value="1"/>
</dbReference>
<sequence>MAARDRFGAFPTEPNTSQLQRFIQSACDPVNFEANLALNLEIADLVNQKKGNAPREAAVAIVNYINHRNPNVSLLAIALLDICVKNCGYPFHLQISTKDFLNELVRRFPEKPPLRPTRVQLKILEAIEEWRGTICQTSRYKEDLGFIRDMHRLLSYKGYVFPEVRREDAAVLNPSDTLRSAEEMEEEERAAQSAKLQELIRRGTPTDLQEANQLMKVMAGYDQASKTDYRAKAAEEVGKLRQKAKLLEEILGNVNKGDTVGQQDTFEELANALKTAQPKIQRMIEEESDDTDAVVKLLELNDIINVTVERYTLTKKGNLDAARALPLISSQSPPPFAESSSSTTAVETSLIDLDSDLNGGSGPSAPSIVGKTGSLEDDLLGLSFQDNGPFGQGGGIALGFGANTGIPGPPLLSTTVQTNTAGQQQQITPSASPAPHLVQQTRSIGFPDYSSALHNSAIPAAQQSGLLPTLSSPPPQQYRAPAPQQSNGSSFNNDDDEWAFTSALPPGSDAAPPPPARNELVILNSNLHILLEVNRPVTMPDGPILVKAKFSNNNGQPIQDLTFQMAVTRTLALKMEPQSGRYLQARQKGGVTQIIRVTGVPRGGGASVKMRWKVSYRVGSGPLNEEQGVIESLPVS</sequence>
<dbReference type="InterPro" id="IPR008942">
    <property type="entry name" value="ENTH_VHS"/>
</dbReference>
<dbReference type="EMBL" id="JBBBZM010000026">
    <property type="protein sequence ID" value="KAL0638097.1"/>
    <property type="molecule type" value="Genomic_DNA"/>
</dbReference>
<evidence type="ECO:0000313" key="10">
    <source>
        <dbReference type="EMBL" id="KAL0638097.1"/>
    </source>
</evidence>
<dbReference type="CDD" id="cd16998">
    <property type="entry name" value="VHS_GGA_fungi"/>
    <property type="match status" value="1"/>
</dbReference>
<feature type="region of interest" description="Disordered" evidence="6">
    <location>
        <begin position="465"/>
        <end position="517"/>
    </location>
</feature>
<dbReference type="InterPro" id="IPR038425">
    <property type="entry name" value="GAT_sf"/>
</dbReference>
<dbReference type="InterPro" id="IPR013041">
    <property type="entry name" value="Clathrin_app_Ig-like_sf"/>
</dbReference>
<dbReference type="InterPro" id="IPR008152">
    <property type="entry name" value="Clathrin_a/b/g-adaptin_app_Ig"/>
</dbReference>
<comment type="subcellular location">
    <subcellularLocation>
        <location evidence="1">Golgi apparatus</location>
        <location evidence="1">trans-Golgi network</location>
    </subcellularLocation>
</comment>
<dbReference type="Pfam" id="PF02883">
    <property type="entry name" value="Alpha_adaptinC2"/>
    <property type="match status" value="1"/>
</dbReference>
<dbReference type="SMART" id="SM00288">
    <property type="entry name" value="VHS"/>
    <property type="match status" value="1"/>
</dbReference>
<keyword evidence="3" id="KW-0813">Transport</keyword>
<dbReference type="InterPro" id="IPR008153">
    <property type="entry name" value="GAE_dom"/>
</dbReference>
<name>A0ABR3GQU1_9PEZI</name>
<organism evidence="10 11">
    <name type="scientific">Discina gigas</name>
    <dbReference type="NCBI Taxonomy" id="1032678"/>
    <lineage>
        <taxon>Eukaryota</taxon>
        <taxon>Fungi</taxon>
        <taxon>Dikarya</taxon>
        <taxon>Ascomycota</taxon>
        <taxon>Pezizomycotina</taxon>
        <taxon>Pezizomycetes</taxon>
        <taxon>Pezizales</taxon>
        <taxon>Discinaceae</taxon>
        <taxon>Discina</taxon>
    </lineage>
</organism>
<dbReference type="Proteomes" id="UP001447188">
    <property type="component" value="Unassembled WGS sequence"/>
</dbReference>
<dbReference type="Pfam" id="PF03127">
    <property type="entry name" value="GAT"/>
    <property type="match status" value="1"/>
</dbReference>
<dbReference type="Gene3D" id="1.25.40.90">
    <property type="match status" value="1"/>
</dbReference>
<feature type="domain" description="GAT" evidence="9">
    <location>
        <begin position="189"/>
        <end position="316"/>
    </location>
</feature>
<feature type="domain" description="VHS" evidence="7">
    <location>
        <begin position="26"/>
        <end position="162"/>
    </location>
</feature>
<reference evidence="10 11" key="1">
    <citation type="submission" date="2024-02" db="EMBL/GenBank/DDBJ databases">
        <title>Discinaceae phylogenomics.</title>
        <authorList>
            <person name="Dirks A.C."/>
            <person name="James T.Y."/>
        </authorList>
    </citation>
    <scope>NUCLEOTIDE SEQUENCE [LARGE SCALE GENOMIC DNA]</scope>
    <source>
        <strain evidence="10 11">ACD0624</strain>
    </source>
</reference>
<keyword evidence="4" id="KW-0653">Protein transport</keyword>
<feature type="region of interest" description="Disordered" evidence="6">
    <location>
        <begin position="353"/>
        <end position="372"/>
    </location>
</feature>
<gene>
    <name evidence="10" type="primary">GGA2</name>
    <name evidence="10" type="ORF">Q9L58_002877</name>
</gene>